<organism evidence="1">
    <name type="scientific">Spongospora subterranea</name>
    <dbReference type="NCBI Taxonomy" id="70186"/>
    <lineage>
        <taxon>Eukaryota</taxon>
        <taxon>Sar</taxon>
        <taxon>Rhizaria</taxon>
        <taxon>Endomyxa</taxon>
        <taxon>Phytomyxea</taxon>
        <taxon>Plasmodiophorida</taxon>
        <taxon>Plasmodiophoridae</taxon>
        <taxon>Spongospora</taxon>
    </lineage>
</organism>
<dbReference type="GO" id="GO:0003697">
    <property type="term" value="F:single-stranded DNA binding"/>
    <property type="evidence" value="ECO:0007669"/>
    <property type="project" value="InterPro"/>
</dbReference>
<proteinExistence type="predicted"/>
<dbReference type="InterPro" id="IPR029146">
    <property type="entry name" value="Ten1_animal_plant"/>
</dbReference>
<accession>A0A0H5QRW1</accession>
<dbReference type="Gene3D" id="2.40.50.140">
    <property type="entry name" value="Nucleic acid-binding proteins"/>
    <property type="match status" value="1"/>
</dbReference>
<dbReference type="AlphaFoldDB" id="A0A0H5QRW1"/>
<dbReference type="InterPro" id="IPR012340">
    <property type="entry name" value="NA-bd_OB-fold"/>
</dbReference>
<dbReference type="Pfam" id="PF15490">
    <property type="entry name" value="Ten1_2"/>
    <property type="match status" value="1"/>
</dbReference>
<name>A0A0H5QRW1_9EUKA</name>
<sequence>MRFSHRPVPSQCPIASGEVILLHELADMELGRAVRVVGRVIDFIPGEKKAIIEMDGCHVVIITDIMVIDGSFGDHSLFTFIGEVCSYQPDPGTKCLRPRIALKVDGLNLQLYKIAIQERRKFYPIRPLDLRPK</sequence>
<dbReference type="EMBL" id="HACM01004321">
    <property type="protein sequence ID" value="CRZ04763.1"/>
    <property type="molecule type" value="Transcribed_RNA"/>
</dbReference>
<dbReference type="GO" id="GO:1990879">
    <property type="term" value="C:CST complex"/>
    <property type="evidence" value="ECO:0007669"/>
    <property type="project" value="InterPro"/>
</dbReference>
<reference evidence="1" key="1">
    <citation type="submission" date="2015-04" db="EMBL/GenBank/DDBJ databases">
        <title>The genome sequence of the plant pathogenic Rhizarian Plasmodiophora brassicae reveals insights in its biotrophic life cycle and the origin of chitin synthesis.</title>
        <authorList>
            <person name="Schwelm A."/>
            <person name="Fogelqvist J."/>
            <person name="Knaust A."/>
            <person name="Julke S."/>
            <person name="Lilja T."/>
            <person name="Dhandapani V."/>
            <person name="Bonilla-Rosso G."/>
            <person name="Karlsson M."/>
            <person name="Shevchenko A."/>
            <person name="Choi S.R."/>
            <person name="Kim H.G."/>
            <person name="Park J.Y."/>
            <person name="Lim Y.P."/>
            <person name="Ludwig-Muller J."/>
            <person name="Dixelius C."/>
        </authorList>
    </citation>
    <scope>NUCLEOTIDE SEQUENCE</scope>
    <source>
        <tissue evidence="1">Potato root galls</tissue>
    </source>
</reference>
<evidence type="ECO:0000313" key="1">
    <source>
        <dbReference type="EMBL" id="CRZ04763.1"/>
    </source>
</evidence>
<protein>
    <submittedName>
        <fullName evidence="1">Uncharacterized protein</fullName>
    </submittedName>
</protein>